<dbReference type="EMBL" id="HG322950">
    <property type="protein sequence ID" value="CDF82036.1"/>
    <property type="molecule type" value="Genomic_DNA"/>
</dbReference>
<dbReference type="PANTHER" id="PTHR37477">
    <property type="entry name" value="COBALT-PRECORRIN-5A HYDROLASE"/>
    <property type="match status" value="1"/>
</dbReference>
<dbReference type="GO" id="GO:0009236">
    <property type="term" value="P:cobalamin biosynthetic process"/>
    <property type="evidence" value="ECO:0007669"/>
    <property type="project" value="InterPro"/>
</dbReference>
<dbReference type="SUPFAM" id="SSF159664">
    <property type="entry name" value="CobE/GbiG C-terminal domain-like"/>
    <property type="match status" value="1"/>
</dbReference>
<dbReference type="RefSeq" id="WP_043248997.1">
    <property type="nucleotide sequence ID" value="NZ_HG322950.1"/>
</dbReference>
<dbReference type="PATRIC" id="fig|1301098.3.peg.674"/>
<gene>
    <name evidence="2" type="ORF">PKB_0668</name>
</gene>
<evidence type="ECO:0000259" key="1">
    <source>
        <dbReference type="Pfam" id="PF01890"/>
    </source>
</evidence>
<dbReference type="HOGENOM" id="CLU_087913_1_0_6"/>
<reference evidence="2 3" key="2">
    <citation type="submission" date="2014-05" db="EMBL/GenBank/DDBJ databases">
        <title>Genome sequence of the 3-chlorobenzoate degrading bacterium Pseudomonas knackmussii B13 shows multiple evidence for horizontal gene transfer.</title>
        <authorList>
            <person name="Miyazaki R."/>
            <person name="Bertelli C."/>
            <person name="Falquet L."/>
            <person name="Robinson-Rechavi M."/>
            <person name="Gharib W."/>
            <person name="Roy S."/>
            <person name="Van der Meer J.R."/>
        </authorList>
    </citation>
    <scope>NUCLEOTIDE SEQUENCE [LARGE SCALE GENOMIC DNA]</scope>
    <source>
        <strain evidence="2 3">B13</strain>
    </source>
</reference>
<dbReference type="InterPro" id="IPR036518">
    <property type="entry name" value="CobE/GbiG_C_sf"/>
</dbReference>
<sequence length="134" mass="13803">MILVAGLGCRKDCGADELLALLRACLREAGLDETLLKALASSEAKALEGGLRELARQLRLPLELLPAERLLPYESQLSSTSALARQATGSPGVAEASALALAEALAEGPARLVLTKRRSANATCALAMAPVGLG</sequence>
<reference evidence="2 3" key="1">
    <citation type="submission" date="2013-03" db="EMBL/GenBank/DDBJ databases">
        <authorList>
            <person name="Linke B."/>
        </authorList>
    </citation>
    <scope>NUCLEOTIDE SEQUENCE [LARGE SCALE GENOMIC DNA]</scope>
    <source>
        <strain evidence="2 3">B13</strain>
    </source>
</reference>
<organism evidence="2 3">
    <name type="scientific">Pseudomonas knackmussii (strain DSM 6978 / CCUG 54928 / LMG 23759 / B13)</name>
    <dbReference type="NCBI Taxonomy" id="1301098"/>
    <lineage>
        <taxon>Bacteria</taxon>
        <taxon>Pseudomonadati</taxon>
        <taxon>Pseudomonadota</taxon>
        <taxon>Gammaproteobacteria</taxon>
        <taxon>Pseudomonadales</taxon>
        <taxon>Pseudomonadaceae</taxon>
        <taxon>Pseudomonas</taxon>
    </lineage>
</organism>
<feature type="domain" description="CobE/GbiG C-terminal" evidence="1">
    <location>
        <begin position="3"/>
        <end position="127"/>
    </location>
</feature>
<protein>
    <recommendedName>
        <fullName evidence="1">CobE/GbiG C-terminal domain-containing protein</fullName>
    </recommendedName>
</protein>
<dbReference type="PANTHER" id="PTHR37477:SF1">
    <property type="entry name" value="COBALT-PRECORRIN-5A HYDROLASE"/>
    <property type="match status" value="1"/>
</dbReference>
<evidence type="ECO:0000313" key="2">
    <source>
        <dbReference type="EMBL" id="CDF82036.1"/>
    </source>
</evidence>
<keyword evidence="3" id="KW-1185">Reference proteome</keyword>
<dbReference type="STRING" id="1301098.PKB_0668"/>
<dbReference type="Pfam" id="PF01890">
    <property type="entry name" value="CbiG_C"/>
    <property type="match status" value="1"/>
</dbReference>
<evidence type="ECO:0000313" key="3">
    <source>
        <dbReference type="Proteomes" id="UP000025241"/>
    </source>
</evidence>
<dbReference type="Gene3D" id="3.30.420.180">
    <property type="entry name" value="CobE/GbiG C-terminal domain"/>
    <property type="match status" value="1"/>
</dbReference>
<dbReference type="eggNOG" id="COG2073">
    <property type="taxonomic scope" value="Bacteria"/>
</dbReference>
<dbReference type="KEGG" id="pkc:PKB_0668"/>
<proteinExistence type="predicted"/>
<dbReference type="AlphaFoldDB" id="A0A024HB02"/>
<dbReference type="InterPro" id="IPR052553">
    <property type="entry name" value="CbiG_hydrolase"/>
</dbReference>
<name>A0A024HB02_PSEKB</name>
<accession>A0A024HB02</accession>
<dbReference type="Proteomes" id="UP000025241">
    <property type="component" value="Chromosome I"/>
</dbReference>
<dbReference type="InterPro" id="IPR002750">
    <property type="entry name" value="CobE/GbiG_C"/>
</dbReference>